<dbReference type="PROSITE" id="PS50999">
    <property type="entry name" value="COX2_TM"/>
    <property type="match status" value="1"/>
</dbReference>
<evidence type="ECO:0000256" key="4">
    <source>
        <dbReference type="ARBA" id="ARBA00022475"/>
    </source>
</evidence>
<evidence type="ECO:0000256" key="2">
    <source>
        <dbReference type="ARBA" id="ARBA00007866"/>
    </source>
</evidence>
<evidence type="ECO:0000259" key="18">
    <source>
        <dbReference type="PROSITE" id="PS50999"/>
    </source>
</evidence>
<evidence type="ECO:0000256" key="12">
    <source>
        <dbReference type="ARBA" id="ARBA00023139"/>
    </source>
</evidence>
<dbReference type="Pfam" id="PF00116">
    <property type="entry name" value="COX2"/>
    <property type="match status" value="1"/>
</dbReference>
<keyword evidence="12" id="KW-0564">Palmitate</keyword>
<dbReference type="RefSeq" id="WP_050810924.1">
    <property type="nucleotide sequence ID" value="NZ_JAWXXV010000001.1"/>
</dbReference>
<organism evidence="19 20">
    <name type="scientific">Sphingomonas echinoides</name>
    <dbReference type="NCBI Taxonomy" id="59803"/>
    <lineage>
        <taxon>Bacteria</taxon>
        <taxon>Pseudomonadati</taxon>
        <taxon>Pseudomonadota</taxon>
        <taxon>Alphaproteobacteria</taxon>
        <taxon>Sphingomonadales</taxon>
        <taxon>Sphingomonadaceae</taxon>
        <taxon>Sphingomonas</taxon>
    </lineage>
</organism>
<evidence type="ECO:0000256" key="15">
    <source>
        <dbReference type="SAM" id="MobiDB-lite"/>
    </source>
</evidence>
<evidence type="ECO:0000256" key="8">
    <source>
        <dbReference type="ARBA" id="ARBA00022982"/>
    </source>
</evidence>
<dbReference type="Gene3D" id="2.60.40.420">
    <property type="entry name" value="Cupredoxins - blue copper proteins"/>
    <property type="match status" value="1"/>
</dbReference>
<keyword evidence="10 14" id="KW-0560">Oxidoreductase</keyword>
<evidence type="ECO:0000256" key="14">
    <source>
        <dbReference type="PIRNR" id="PIRNR000292"/>
    </source>
</evidence>
<evidence type="ECO:0000256" key="11">
    <source>
        <dbReference type="ARBA" id="ARBA00023136"/>
    </source>
</evidence>
<evidence type="ECO:0000313" key="19">
    <source>
        <dbReference type="EMBL" id="MDX5986005.1"/>
    </source>
</evidence>
<dbReference type="InterPro" id="IPR045187">
    <property type="entry name" value="CcO_II"/>
</dbReference>
<feature type="transmembrane region" description="Helical" evidence="16">
    <location>
        <begin position="39"/>
        <end position="63"/>
    </location>
</feature>
<dbReference type="InterPro" id="IPR011759">
    <property type="entry name" value="Cyt_c_oxidase_su2_TM_dom"/>
</dbReference>
<dbReference type="PROSITE" id="PS50857">
    <property type="entry name" value="COX2_CUA"/>
    <property type="match status" value="1"/>
</dbReference>
<evidence type="ECO:0000313" key="20">
    <source>
        <dbReference type="Proteomes" id="UP001279660"/>
    </source>
</evidence>
<evidence type="ECO:0000256" key="13">
    <source>
        <dbReference type="ARBA" id="ARBA00023288"/>
    </source>
</evidence>
<evidence type="ECO:0000256" key="9">
    <source>
        <dbReference type="ARBA" id="ARBA00022989"/>
    </source>
</evidence>
<name>A0ABU4PQU4_9SPHN</name>
<keyword evidence="13" id="KW-0449">Lipoprotein</keyword>
<dbReference type="Gene3D" id="1.10.287.90">
    <property type="match status" value="1"/>
</dbReference>
<gene>
    <name evidence="19" type="primary">cyoA</name>
    <name evidence="19" type="ORF">SIL82_17245</name>
</gene>
<evidence type="ECO:0000256" key="7">
    <source>
        <dbReference type="ARBA" id="ARBA00022729"/>
    </source>
</evidence>
<protein>
    <recommendedName>
        <fullName evidence="14">Ubiquinol oxidase subunit 2</fullName>
    </recommendedName>
</protein>
<dbReference type="InterPro" id="IPR002429">
    <property type="entry name" value="CcO_II-like_C"/>
</dbReference>
<keyword evidence="3 14" id="KW-0813">Transport</keyword>
<proteinExistence type="inferred from homology"/>
<dbReference type="NCBIfam" id="TIGR01433">
    <property type="entry name" value="CyoA"/>
    <property type="match status" value="1"/>
</dbReference>
<dbReference type="SUPFAM" id="SSF49503">
    <property type="entry name" value="Cupredoxins"/>
    <property type="match status" value="1"/>
</dbReference>
<dbReference type="PIRSF" id="PIRSF000292">
    <property type="entry name" value="Ubi_od_II"/>
    <property type="match status" value="1"/>
</dbReference>
<accession>A0ABU4PQU4</accession>
<dbReference type="SUPFAM" id="SSF81464">
    <property type="entry name" value="Cytochrome c oxidase subunit II-like, transmembrane region"/>
    <property type="match status" value="1"/>
</dbReference>
<sequence length="361" mass="38354">MTRTPLFRPLALLAPALLGGCSAVVLDPAGDLAVQQGNLVIFSTVLMLLIIVPVMTLIAVFAWRYRSTNTDAPYSPEWHHSTALELVIWAAPLLIIICLGAVTWTSTHLLDPYRPIGRLDAGRAVAATAKPVRVQVVALDWKWLFIYPDYGIATVNELAAPVDRPLQFDLTSSNVMNAFYIPALVGQIYAMPGMTTKLNAVVNHPGNYAGFSSNFSGDGFSGMRFRFHAVSQGAFDQWVGRIRAGGGSLDRQGYLKLAAPSANVPVARFASVTPGLFDAAANRCVAPGETCMSAMMHADAGEHHANVAAGRPTQKMAMPMAASAPIPATTQPGARLTGAGLPMPGTRATDVPATAGDRRTF</sequence>
<feature type="region of interest" description="Disordered" evidence="15">
    <location>
        <begin position="326"/>
        <end position="361"/>
    </location>
</feature>
<keyword evidence="7" id="KW-0732">Signal</keyword>
<keyword evidence="11 14" id="KW-0472">Membrane</keyword>
<dbReference type="Proteomes" id="UP001279660">
    <property type="component" value="Unassembled WGS sequence"/>
</dbReference>
<comment type="caution">
    <text evidence="19">The sequence shown here is derived from an EMBL/GenBank/DDBJ whole genome shotgun (WGS) entry which is preliminary data.</text>
</comment>
<keyword evidence="20" id="KW-1185">Reference proteome</keyword>
<dbReference type="Pfam" id="PF06481">
    <property type="entry name" value="COX_ARM"/>
    <property type="match status" value="1"/>
</dbReference>
<comment type="similarity">
    <text evidence="2 14">Belongs to the cytochrome c oxidase subunit 2 family.</text>
</comment>
<evidence type="ECO:0000256" key="6">
    <source>
        <dbReference type="ARBA" id="ARBA00022692"/>
    </source>
</evidence>
<feature type="domain" description="Cytochrome oxidase subunit II transmembrane region profile" evidence="18">
    <location>
        <begin position="17"/>
        <end position="114"/>
    </location>
</feature>
<evidence type="ECO:0000256" key="10">
    <source>
        <dbReference type="ARBA" id="ARBA00023002"/>
    </source>
</evidence>
<dbReference type="InterPro" id="IPR036257">
    <property type="entry name" value="Cyt_c_oxidase_su2_TM_sf"/>
</dbReference>
<dbReference type="PANTHER" id="PTHR22888:SF18">
    <property type="entry name" value="CYTOCHROME BO(3) UBIQUINOL OXIDASE SUBUNIT 2"/>
    <property type="match status" value="1"/>
</dbReference>
<evidence type="ECO:0000256" key="5">
    <source>
        <dbReference type="ARBA" id="ARBA00022660"/>
    </source>
</evidence>
<evidence type="ECO:0000256" key="1">
    <source>
        <dbReference type="ARBA" id="ARBA00004651"/>
    </source>
</evidence>
<evidence type="ECO:0000256" key="3">
    <source>
        <dbReference type="ARBA" id="ARBA00022448"/>
    </source>
</evidence>
<dbReference type="InterPro" id="IPR006333">
    <property type="entry name" value="Cyt_o_ubiquinol_oxidase_su2"/>
</dbReference>
<evidence type="ECO:0000259" key="17">
    <source>
        <dbReference type="PROSITE" id="PS50857"/>
    </source>
</evidence>
<keyword evidence="5 14" id="KW-0679">Respiratory chain</keyword>
<dbReference type="InterPro" id="IPR008972">
    <property type="entry name" value="Cupredoxin"/>
</dbReference>
<reference evidence="19 20" key="1">
    <citation type="submission" date="2023-11" db="EMBL/GenBank/DDBJ databases">
        <title>MicrobeMod: A computational toolkit for identifying prokaryotic methylation and restriction-modification with nanopore sequencing.</title>
        <authorList>
            <person name="Crits-Christoph A."/>
            <person name="Kang S.C."/>
            <person name="Lee H."/>
            <person name="Ostrov N."/>
        </authorList>
    </citation>
    <scope>NUCLEOTIDE SEQUENCE [LARGE SCALE GENOMIC DNA]</scope>
    <source>
        <strain evidence="19 20">ATCC 14820</strain>
    </source>
</reference>
<keyword evidence="6 16" id="KW-0812">Transmembrane</keyword>
<dbReference type="PANTHER" id="PTHR22888">
    <property type="entry name" value="CYTOCHROME C OXIDASE, SUBUNIT II"/>
    <property type="match status" value="1"/>
</dbReference>
<dbReference type="EMBL" id="JAWXXV010000001">
    <property type="protein sequence ID" value="MDX5986005.1"/>
    <property type="molecule type" value="Genomic_DNA"/>
</dbReference>
<dbReference type="InterPro" id="IPR010514">
    <property type="entry name" value="COX_ARM"/>
</dbReference>
<feature type="domain" description="Cytochrome oxidase subunit II copper A binding" evidence="17">
    <location>
        <begin position="129"/>
        <end position="241"/>
    </location>
</feature>
<feature type="transmembrane region" description="Helical" evidence="16">
    <location>
        <begin position="83"/>
        <end position="104"/>
    </location>
</feature>
<evidence type="ECO:0000256" key="16">
    <source>
        <dbReference type="SAM" id="Phobius"/>
    </source>
</evidence>
<dbReference type="InterPro" id="IPR034227">
    <property type="entry name" value="CuRO_UO_II"/>
</dbReference>
<keyword evidence="8 14" id="KW-0249">Electron transport</keyword>
<keyword evidence="9 16" id="KW-1133">Transmembrane helix</keyword>
<dbReference type="PROSITE" id="PS51257">
    <property type="entry name" value="PROKAR_LIPOPROTEIN"/>
    <property type="match status" value="1"/>
</dbReference>
<dbReference type="CDD" id="cd04212">
    <property type="entry name" value="CuRO_UO_II"/>
    <property type="match status" value="1"/>
</dbReference>
<comment type="subcellular location">
    <subcellularLocation>
        <location evidence="1">Cell membrane</location>
        <topology evidence="1">Multi-pass membrane protein</topology>
    </subcellularLocation>
</comment>
<keyword evidence="4 14" id="KW-1003">Cell membrane</keyword>